<organism evidence="1 2">
    <name type="scientific">Gulosibacter bifidus</name>
    <dbReference type="NCBI Taxonomy" id="272239"/>
    <lineage>
        <taxon>Bacteria</taxon>
        <taxon>Bacillati</taxon>
        <taxon>Actinomycetota</taxon>
        <taxon>Actinomycetes</taxon>
        <taxon>Micrococcales</taxon>
        <taxon>Microbacteriaceae</taxon>
        <taxon>Gulosibacter</taxon>
    </lineage>
</organism>
<comment type="caution">
    <text evidence="1">The sequence shown here is derived from an EMBL/GenBank/DDBJ whole genome shotgun (WGS) entry which is preliminary data.</text>
</comment>
<gene>
    <name evidence="1" type="ORF">ACFSUQ_06490</name>
</gene>
<dbReference type="PANTHER" id="PTHR48100:SF51">
    <property type="entry name" value="PHOSPHOGLYCERATE MUTASE"/>
    <property type="match status" value="1"/>
</dbReference>
<dbReference type="SMART" id="SM00855">
    <property type="entry name" value="PGAM"/>
    <property type="match status" value="1"/>
</dbReference>
<keyword evidence="2" id="KW-1185">Reference proteome</keyword>
<dbReference type="CDD" id="cd07067">
    <property type="entry name" value="HP_PGM_like"/>
    <property type="match status" value="1"/>
</dbReference>
<dbReference type="RefSeq" id="WP_066058463.1">
    <property type="nucleotide sequence ID" value="NZ_JBHUNF010000004.1"/>
</dbReference>
<accession>A0ABW5RIK9</accession>
<proteinExistence type="predicted"/>
<dbReference type="InterPro" id="IPR050275">
    <property type="entry name" value="PGM_Phosphatase"/>
</dbReference>
<dbReference type="SUPFAM" id="SSF53254">
    <property type="entry name" value="Phosphoglycerate mutase-like"/>
    <property type="match status" value="1"/>
</dbReference>
<protein>
    <submittedName>
        <fullName evidence="1">Histidine phosphatase family protein</fullName>
    </submittedName>
</protein>
<dbReference type="PANTHER" id="PTHR48100">
    <property type="entry name" value="BROAD-SPECIFICITY PHOSPHATASE YOR283W-RELATED"/>
    <property type="match status" value="1"/>
</dbReference>
<dbReference type="InterPro" id="IPR013078">
    <property type="entry name" value="His_Pase_superF_clade-1"/>
</dbReference>
<evidence type="ECO:0000313" key="2">
    <source>
        <dbReference type="Proteomes" id="UP001597453"/>
    </source>
</evidence>
<reference evidence="2" key="1">
    <citation type="journal article" date="2019" name="Int. J. Syst. Evol. Microbiol.">
        <title>The Global Catalogue of Microorganisms (GCM) 10K type strain sequencing project: providing services to taxonomists for standard genome sequencing and annotation.</title>
        <authorList>
            <consortium name="The Broad Institute Genomics Platform"/>
            <consortium name="The Broad Institute Genome Sequencing Center for Infectious Disease"/>
            <person name="Wu L."/>
            <person name="Ma J."/>
        </authorList>
    </citation>
    <scope>NUCLEOTIDE SEQUENCE [LARGE SCALE GENOMIC DNA]</scope>
    <source>
        <strain evidence="2">TISTR 1511</strain>
    </source>
</reference>
<dbReference type="Proteomes" id="UP001597453">
    <property type="component" value="Unassembled WGS sequence"/>
</dbReference>
<evidence type="ECO:0000313" key="1">
    <source>
        <dbReference type="EMBL" id="MFD2674941.1"/>
    </source>
</evidence>
<dbReference type="Pfam" id="PF00300">
    <property type="entry name" value="His_Phos_1"/>
    <property type="match status" value="1"/>
</dbReference>
<dbReference type="InterPro" id="IPR029033">
    <property type="entry name" value="His_PPase_superfam"/>
</dbReference>
<dbReference type="Gene3D" id="3.40.50.1240">
    <property type="entry name" value="Phosphoglycerate mutase-like"/>
    <property type="match status" value="1"/>
</dbReference>
<dbReference type="EMBL" id="JBHUNF010000004">
    <property type="protein sequence ID" value="MFD2674941.1"/>
    <property type="molecule type" value="Genomic_DNA"/>
</dbReference>
<sequence>MQEQRIHLVRHGEVENPEGILYGRIPGYGLSERGHRMAKMAADDLAQRELPVGRIVVSPLQRTQESAAPILEAFGMDAVIEPRVIEPWNVFEGKKLGGRDGAWRRPKEWPKMARPWVPSWGEPFTEIVARMREALMAHAKAANGADVIVVTHQLPIWMVHRSVNNRPLPHNPASRRCSLSSITVLEYHPATGFVEADYREPAASELRAAEDKGAV</sequence>
<name>A0ABW5RIK9_9MICO</name>